<evidence type="ECO:0000259" key="9">
    <source>
        <dbReference type="Pfam" id="PF13231"/>
    </source>
</evidence>
<dbReference type="PANTHER" id="PTHR33908">
    <property type="entry name" value="MANNOSYLTRANSFERASE YKCB-RELATED"/>
    <property type="match status" value="1"/>
</dbReference>
<evidence type="ECO:0000256" key="1">
    <source>
        <dbReference type="ARBA" id="ARBA00004651"/>
    </source>
</evidence>
<feature type="transmembrane region" description="Helical" evidence="8">
    <location>
        <begin position="425"/>
        <end position="443"/>
    </location>
</feature>
<evidence type="ECO:0000256" key="3">
    <source>
        <dbReference type="ARBA" id="ARBA00022676"/>
    </source>
</evidence>
<evidence type="ECO:0000313" key="10">
    <source>
        <dbReference type="EMBL" id="OGZ55411.1"/>
    </source>
</evidence>
<keyword evidence="5 8" id="KW-0812">Transmembrane</keyword>
<dbReference type="GO" id="GO:0005886">
    <property type="term" value="C:plasma membrane"/>
    <property type="evidence" value="ECO:0007669"/>
    <property type="project" value="UniProtKB-SubCell"/>
</dbReference>
<dbReference type="GO" id="GO:0009103">
    <property type="term" value="P:lipopolysaccharide biosynthetic process"/>
    <property type="evidence" value="ECO:0007669"/>
    <property type="project" value="UniProtKB-ARBA"/>
</dbReference>
<dbReference type="InterPro" id="IPR038731">
    <property type="entry name" value="RgtA/B/C-like"/>
</dbReference>
<keyword evidence="3" id="KW-0328">Glycosyltransferase</keyword>
<dbReference type="EMBL" id="MHNY01000028">
    <property type="protein sequence ID" value="OGZ55411.1"/>
    <property type="molecule type" value="Genomic_DNA"/>
</dbReference>
<comment type="subcellular location">
    <subcellularLocation>
        <location evidence="1">Cell membrane</location>
        <topology evidence="1">Multi-pass membrane protein</topology>
    </subcellularLocation>
</comment>
<feature type="transmembrane region" description="Helical" evidence="8">
    <location>
        <begin position="6"/>
        <end position="24"/>
    </location>
</feature>
<feature type="transmembrane region" description="Helical" evidence="8">
    <location>
        <begin position="92"/>
        <end position="112"/>
    </location>
</feature>
<keyword evidence="4" id="KW-0808">Transferase</keyword>
<keyword evidence="2" id="KW-1003">Cell membrane</keyword>
<feature type="transmembrane region" description="Helical" evidence="8">
    <location>
        <begin position="366"/>
        <end position="387"/>
    </location>
</feature>
<evidence type="ECO:0000256" key="5">
    <source>
        <dbReference type="ARBA" id="ARBA00022692"/>
    </source>
</evidence>
<dbReference type="STRING" id="1802128.A3H64_03525"/>
<feature type="transmembrane region" description="Helical" evidence="8">
    <location>
        <begin position="167"/>
        <end position="199"/>
    </location>
</feature>
<evidence type="ECO:0000256" key="2">
    <source>
        <dbReference type="ARBA" id="ARBA00022475"/>
    </source>
</evidence>
<dbReference type="Proteomes" id="UP000178186">
    <property type="component" value="Unassembled WGS sequence"/>
</dbReference>
<dbReference type="AlphaFoldDB" id="A0A1G2GZL8"/>
<keyword evidence="7 8" id="KW-0472">Membrane</keyword>
<sequence length="454" mass="50067">MNGNWGAILFTVTIALRLVVFSVLSDVAETRGVLGKYPVIGADSRGYVGVARVLLEEGRFASPGVAEPQSYLVPGYPVFLAGVLAVTGDIRFAILLQALLAGFSAILIWKIGSALSPRVGVGAALLFALDPIGIFYSTTILTETLFIFLLLSSAYVYIRYFDGHAGWFFLNGIVVGIATLTRPTALVMLPVLVAVMWLYSKKQMRHVIACACMMTVGFVIIVFPWMARNKYHFDSWSLTAVATTQWFQQSAPLYYAYKHNVSHTEAYAVFHARLMEINPYQSDKGTLRNTPYMGMVVREFLLQDPFGYAYFHAIKTLPFFFSDGLRDIARRMGFLGADQPNIGNLLLMGDAEGIWHTFTRARLSSALLLIGGGMWFIITVGVVVSMGGLRPSLQAEAHVVALCLFIVVGTVLIAGGSVANARYRFSISPFMFITAVYGFEALWKKVQHFPLHTK</sequence>
<evidence type="ECO:0000313" key="11">
    <source>
        <dbReference type="Proteomes" id="UP000178186"/>
    </source>
</evidence>
<dbReference type="Pfam" id="PF13231">
    <property type="entry name" value="PMT_2"/>
    <property type="match status" value="1"/>
</dbReference>
<reference evidence="10 11" key="1">
    <citation type="journal article" date="2016" name="Nat. Commun.">
        <title>Thousands of microbial genomes shed light on interconnected biogeochemical processes in an aquifer system.</title>
        <authorList>
            <person name="Anantharaman K."/>
            <person name="Brown C.T."/>
            <person name="Hug L.A."/>
            <person name="Sharon I."/>
            <person name="Castelle C.J."/>
            <person name="Probst A.J."/>
            <person name="Thomas B.C."/>
            <person name="Singh A."/>
            <person name="Wilkins M.J."/>
            <person name="Karaoz U."/>
            <person name="Brodie E.L."/>
            <person name="Williams K.H."/>
            <person name="Hubbard S.S."/>
            <person name="Banfield J.F."/>
        </authorList>
    </citation>
    <scope>NUCLEOTIDE SEQUENCE [LARGE SCALE GENOMIC DNA]</scope>
</reference>
<dbReference type="GO" id="GO:0016763">
    <property type="term" value="F:pentosyltransferase activity"/>
    <property type="evidence" value="ECO:0007669"/>
    <property type="project" value="TreeGrafter"/>
</dbReference>
<evidence type="ECO:0000256" key="8">
    <source>
        <dbReference type="SAM" id="Phobius"/>
    </source>
</evidence>
<keyword evidence="6 8" id="KW-1133">Transmembrane helix</keyword>
<feature type="domain" description="Glycosyltransferase RgtA/B/C/D-like" evidence="9">
    <location>
        <begin position="74"/>
        <end position="223"/>
    </location>
</feature>
<proteinExistence type="predicted"/>
<feature type="transmembrane region" description="Helical" evidence="8">
    <location>
        <begin position="399"/>
        <end position="419"/>
    </location>
</feature>
<evidence type="ECO:0000256" key="4">
    <source>
        <dbReference type="ARBA" id="ARBA00022679"/>
    </source>
</evidence>
<organism evidence="10 11">
    <name type="scientific">Candidatus Ryanbacteria bacterium RIFCSPLOWO2_02_FULL_45_11c</name>
    <dbReference type="NCBI Taxonomy" id="1802128"/>
    <lineage>
        <taxon>Bacteria</taxon>
        <taxon>Candidatus Ryaniibacteriota</taxon>
    </lineage>
</organism>
<protein>
    <recommendedName>
        <fullName evidence="9">Glycosyltransferase RgtA/B/C/D-like domain-containing protein</fullName>
    </recommendedName>
</protein>
<gene>
    <name evidence="10" type="ORF">A3H64_03525</name>
</gene>
<comment type="caution">
    <text evidence="10">The sequence shown here is derived from an EMBL/GenBank/DDBJ whole genome shotgun (WGS) entry which is preliminary data.</text>
</comment>
<evidence type="ECO:0000256" key="7">
    <source>
        <dbReference type="ARBA" id="ARBA00023136"/>
    </source>
</evidence>
<dbReference type="PANTHER" id="PTHR33908:SF11">
    <property type="entry name" value="MEMBRANE PROTEIN"/>
    <property type="match status" value="1"/>
</dbReference>
<evidence type="ECO:0000256" key="6">
    <source>
        <dbReference type="ARBA" id="ARBA00022989"/>
    </source>
</evidence>
<name>A0A1G2GZL8_9BACT</name>
<accession>A0A1G2GZL8</accession>
<feature type="transmembrane region" description="Helical" evidence="8">
    <location>
        <begin position="206"/>
        <end position="227"/>
    </location>
</feature>
<dbReference type="InterPro" id="IPR050297">
    <property type="entry name" value="LipidA_mod_glycosyltrf_83"/>
</dbReference>